<dbReference type="AlphaFoldDB" id="A0A0G0KK74"/>
<dbReference type="Proteomes" id="UP000034324">
    <property type="component" value="Unassembled WGS sequence"/>
</dbReference>
<name>A0A0G0KK74_9BACT</name>
<feature type="transmembrane region" description="Helical" evidence="1">
    <location>
        <begin position="204"/>
        <end position="227"/>
    </location>
</feature>
<organism evidence="2 3">
    <name type="scientific">Candidatus Daviesbacteria bacterium GW2011_GWF2_38_6</name>
    <dbReference type="NCBI Taxonomy" id="1618432"/>
    <lineage>
        <taxon>Bacteria</taxon>
        <taxon>Candidatus Daviesiibacteriota</taxon>
    </lineage>
</organism>
<gene>
    <name evidence="2" type="ORF">US99_C0001G0017</name>
</gene>
<evidence type="ECO:0000256" key="1">
    <source>
        <dbReference type="SAM" id="Phobius"/>
    </source>
</evidence>
<accession>A0A0G0KK74</accession>
<proteinExistence type="predicted"/>
<evidence type="ECO:0008006" key="4">
    <source>
        <dbReference type="Google" id="ProtNLM"/>
    </source>
</evidence>
<feature type="transmembrane region" description="Helical" evidence="1">
    <location>
        <begin position="181"/>
        <end position="198"/>
    </location>
</feature>
<sequence length="231" mass="26690">MINMFLYLGSVFLIYLLARSLPLEKKFPSFPFICALFLAISPWFNFISKDRQASLMLFLSITGVYLINKFLKKYSLVSVFLFLILINFLTISFKDITQVPVWLTDEQRREHGNNFANFPVVLIHNKVVNYTLSFLDHYSQHFQGDFLFVSGDVRNSFPLMYLFDFIFIITAVIFIIKSPKGWGIIFIWLLMAPLPSALDLQPPNALLSSNMIVPLVLLSSFSASYILRKMI</sequence>
<keyword evidence="1" id="KW-1133">Transmembrane helix</keyword>
<evidence type="ECO:0000313" key="2">
    <source>
        <dbReference type="EMBL" id="KKQ79162.1"/>
    </source>
</evidence>
<evidence type="ECO:0000313" key="3">
    <source>
        <dbReference type="Proteomes" id="UP000034324"/>
    </source>
</evidence>
<reference evidence="2 3" key="1">
    <citation type="journal article" date="2015" name="Nature">
        <title>rRNA introns, odd ribosomes, and small enigmatic genomes across a large radiation of phyla.</title>
        <authorList>
            <person name="Brown C.T."/>
            <person name="Hug L.A."/>
            <person name="Thomas B.C."/>
            <person name="Sharon I."/>
            <person name="Castelle C.J."/>
            <person name="Singh A."/>
            <person name="Wilkins M.J."/>
            <person name="Williams K.H."/>
            <person name="Banfield J.F."/>
        </authorList>
    </citation>
    <scope>NUCLEOTIDE SEQUENCE [LARGE SCALE GENOMIC DNA]</scope>
</reference>
<keyword evidence="1" id="KW-0812">Transmembrane</keyword>
<feature type="transmembrane region" description="Helical" evidence="1">
    <location>
        <begin position="30"/>
        <end position="47"/>
    </location>
</feature>
<keyword evidence="1" id="KW-0472">Membrane</keyword>
<comment type="caution">
    <text evidence="2">The sequence shown here is derived from an EMBL/GenBank/DDBJ whole genome shotgun (WGS) entry which is preliminary data.</text>
</comment>
<protein>
    <recommendedName>
        <fullName evidence="4">Glycosyltransferase RgtA/B/C/D-like domain-containing protein</fullName>
    </recommendedName>
</protein>
<dbReference type="EMBL" id="LBVC01000001">
    <property type="protein sequence ID" value="KKQ79162.1"/>
    <property type="molecule type" value="Genomic_DNA"/>
</dbReference>
<feature type="transmembrane region" description="Helical" evidence="1">
    <location>
        <begin position="74"/>
        <end position="93"/>
    </location>
</feature>
<feature type="transmembrane region" description="Helical" evidence="1">
    <location>
        <begin position="157"/>
        <end position="176"/>
    </location>
</feature>